<keyword evidence="1" id="KW-0175">Coiled coil</keyword>
<dbReference type="EMBL" id="JAHRIN010025489">
    <property type="protein sequence ID" value="MEQ2199831.1"/>
    <property type="molecule type" value="Genomic_DNA"/>
</dbReference>
<feature type="coiled-coil region" evidence="1">
    <location>
        <begin position="156"/>
        <end position="183"/>
    </location>
</feature>
<keyword evidence="3" id="KW-1185">Reference proteome</keyword>
<name>A0ABV0QVG0_9TELE</name>
<gene>
    <name evidence="2" type="ORF">XENOCAPTIV_013521</name>
</gene>
<reference evidence="2 3" key="1">
    <citation type="submission" date="2021-06" db="EMBL/GenBank/DDBJ databases">
        <authorList>
            <person name="Palmer J.M."/>
        </authorList>
    </citation>
    <scope>NUCLEOTIDE SEQUENCE [LARGE SCALE GENOMIC DNA]</scope>
    <source>
        <strain evidence="2 3">XC_2019</strain>
        <tissue evidence="2">Muscle</tissue>
    </source>
</reference>
<evidence type="ECO:0000313" key="2">
    <source>
        <dbReference type="EMBL" id="MEQ2199831.1"/>
    </source>
</evidence>
<evidence type="ECO:0000313" key="3">
    <source>
        <dbReference type="Proteomes" id="UP001434883"/>
    </source>
</evidence>
<comment type="caution">
    <text evidence="2">The sequence shown here is derived from an EMBL/GenBank/DDBJ whole genome shotgun (WGS) entry which is preliminary data.</text>
</comment>
<dbReference type="SUPFAM" id="SSF57997">
    <property type="entry name" value="Tropomyosin"/>
    <property type="match status" value="1"/>
</dbReference>
<protein>
    <submittedName>
        <fullName evidence="2">Uncharacterized protein</fullName>
    </submittedName>
</protein>
<organism evidence="2 3">
    <name type="scientific">Xenoophorus captivus</name>
    <dbReference type="NCBI Taxonomy" id="1517983"/>
    <lineage>
        <taxon>Eukaryota</taxon>
        <taxon>Metazoa</taxon>
        <taxon>Chordata</taxon>
        <taxon>Craniata</taxon>
        <taxon>Vertebrata</taxon>
        <taxon>Euteleostomi</taxon>
        <taxon>Actinopterygii</taxon>
        <taxon>Neopterygii</taxon>
        <taxon>Teleostei</taxon>
        <taxon>Neoteleostei</taxon>
        <taxon>Acanthomorphata</taxon>
        <taxon>Ovalentaria</taxon>
        <taxon>Atherinomorphae</taxon>
        <taxon>Cyprinodontiformes</taxon>
        <taxon>Goodeidae</taxon>
        <taxon>Xenoophorus</taxon>
    </lineage>
</organism>
<accession>A0ABV0QVG0</accession>
<proteinExistence type="predicted"/>
<dbReference type="Proteomes" id="UP001434883">
    <property type="component" value="Unassembled WGS sequence"/>
</dbReference>
<sequence>MNVGWSAAALCYASFPLRNRVEMVYNCAVTLEMSLENVFSMPKKREVQRKGSVIHANTKQGSHDNMAAPACEGNADQESDIMQDQEDTISGPCRDNLLVQQVTDNIAKILDAKLENVIKPVTERSENFDSIMERPETVEQRMSDLEDTAAVNDTKINAMETALKKALERMDNYENQSRRQNVRIL</sequence>
<evidence type="ECO:0000256" key="1">
    <source>
        <dbReference type="SAM" id="Coils"/>
    </source>
</evidence>